<sequence>MLKKYTFFLILFALAFSIQAQQYAYLSINDPHGWGNYNPVINRAQVVVTPEGVFSKVDLILEVATTATNLNNDKQLEIVLNFSLPEGSVVTDLWLWVGDEISKGLLLDTWTASTIYENIVNRRRDPAILYKRSANNYELRVYPLFPKSFRKFKIQYLTPNNWYSEKALLPLPYHILNAANKPVGTLEIAALNFNEWRNPVLAGKDGEFVDASGTEYPPDYEYVTFANVSGLPSNLAVEYPNPMINGVYLKKYDDGETGYYQMALFPGNTIIDKKKNKVLFLIDYDVRKTTLTKDDIVSNLKTLIKTNLKEDDQFNIFYSMLGTQRLSENWINADTNSINAVLEYFKGGHLSSYSNLATLLNDGYEYLRNNGDSAVVYLMASSDQFGSFEQANQLINDLQTYYSPLPPTYIFDFNNNNFYYYYFGNRSYLGNEYFYTNLSRLTGGDYKRLNNSPLATMNELFGQISGLITSFDLYTTLEAGFCFSRLNLKSIEASINIGEPIVQIGKYIGSFPFTIKASGIYDSKPFTSTLNIYENEIANADSTTAQMWTGWYISSLEKGYLTNKEIIELVDLSARYRILSTYTSFLCLEPGDTICIECVQEQQGGRNDGGGIISVDEENEVPTEFDVKAYPNPFNSQVNISVTLPAEATKENIKIKIYNLLGQEVKTFEYTPNSSNIINLFWDGKNDEGEQLSSGVYIFTVSGGAFKKSIKLVYMK</sequence>
<dbReference type="InterPro" id="IPR013694">
    <property type="entry name" value="VIT"/>
</dbReference>
<dbReference type="eggNOG" id="COG2304">
    <property type="taxonomic scope" value="Bacteria"/>
</dbReference>
<evidence type="ECO:0000313" key="4">
    <source>
        <dbReference type="Proteomes" id="UP000009011"/>
    </source>
</evidence>
<gene>
    <name evidence="3" type="ordered locus">MROS_1276</name>
</gene>
<evidence type="ECO:0000259" key="2">
    <source>
        <dbReference type="PROSITE" id="PS51468"/>
    </source>
</evidence>
<accession>I6ZZV4</accession>
<dbReference type="OrthoDB" id="266279at2"/>
<feature type="signal peptide" evidence="1">
    <location>
        <begin position="1"/>
        <end position="20"/>
    </location>
</feature>
<dbReference type="Proteomes" id="UP000009011">
    <property type="component" value="Chromosome"/>
</dbReference>
<dbReference type="Pfam" id="PF08487">
    <property type="entry name" value="VIT"/>
    <property type="match status" value="1"/>
</dbReference>
<dbReference type="STRING" id="1191523.MROS_1276"/>
<dbReference type="PROSITE" id="PS51468">
    <property type="entry name" value="VIT"/>
    <property type="match status" value="1"/>
</dbReference>
<keyword evidence="4" id="KW-1185">Reference proteome</keyword>
<evidence type="ECO:0000313" key="3">
    <source>
        <dbReference type="EMBL" id="AFN74513.1"/>
    </source>
</evidence>
<dbReference type="KEGG" id="mro:MROS_1276"/>
<proteinExistence type="predicted"/>
<keyword evidence="1" id="KW-0732">Signal</keyword>
<dbReference type="InterPro" id="IPR025965">
    <property type="entry name" value="FlgD/Vpr_Ig-like"/>
</dbReference>
<dbReference type="Gene3D" id="2.60.40.4070">
    <property type="match status" value="1"/>
</dbReference>
<dbReference type="RefSeq" id="WP_014855948.1">
    <property type="nucleotide sequence ID" value="NC_018178.1"/>
</dbReference>
<reference evidence="3 4" key="1">
    <citation type="journal article" date="2013" name="PLoS ONE">
        <title>Genomic analysis of Melioribacter roseus, facultatively anaerobic organotrophic bacterium representing a novel deep lineage within Bacteriodetes/Chlorobi group.</title>
        <authorList>
            <person name="Kadnikov V.V."/>
            <person name="Mardanov A.V."/>
            <person name="Podosokorskaya O.A."/>
            <person name="Gavrilov S.N."/>
            <person name="Kublanov I.V."/>
            <person name="Beletsky A.V."/>
            <person name="Bonch-Osmolovskaya E.A."/>
            <person name="Ravin N.V."/>
        </authorList>
    </citation>
    <scope>NUCLEOTIDE SEQUENCE [LARGE SCALE GENOMIC DNA]</scope>
    <source>
        <strain evidence="4">JCM 17771 / P3M-2</strain>
    </source>
</reference>
<dbReference type="InterPro" id="IPR026444">
    <property type="entry name" value="Secre_tail"/>
</dbReference>
<dbReference type="HOGENOM" id="CLU_382555_0_0_10"/>
<organism evidence="3 4">
    <name type="scientific">Melioribacter roseus (strain DSM 23840 / JCM 17771 / VKM B-2668 / P3M-2)</name>
    <dbReference type="NCBI Taxonomy" id="1191523"/>
    <lineage>
        <taxon>Bacteria</taxon>
        <taxon>Pseudomonadati</taxon>
        <taxon>Ignavibacteriota</taxon>
        <taxon>Ignavibacteria</taxon>
        <taxon>Ignavibacteriales</taxon>
        <taxon>Melioribacteraceae</taxon>
        <taxon>Melioribacter</taxon>
    </lineage>
</organism>
<feature type="chain" id="PRO_5003707536" description="VIT domain-containing protein" evidence="1">
    <location>
        <begin position="21"/>
        <end position="716"/>
    </location>
</feature>
<dbReference type="Pfam" id="PF13860">
    <property type="entry name" value="FlgD_ig"/>
    <property type="match status" value="1"/>
</dbReference>
<dbReference type="NCBIfam" id="TIGR04183">
    <property type="entry name" value="Por_Secre_tail"/>
    <property type="match status" value="1"/>
</dbReference>
<name>I6ZZV4_MELRP</name>
<dbReference type="AlphaFoldDB" id="I6ZZV4"/>
<protein>
    <recommendedName>
        <fullName evidence="2">VIT domain-containing protein</fullName>
    </recommendedName>
</protein>
<dbReference type="EMBL" id="CP003557">
    <property type="protein sequence ID" value="AFN74513.1"/>
    <property type="molecule type" value="Genomic_DNA"/>
</dbReference>
<feature type="domain" description="VIT" evidence="2">
    <location>
        <begin position="25"/>
        <end position="158"/>
    </location>
</feature>
<dbReference type="eggNOG" id="COG2911">
    <property type="taxonomic scope" value="Bacteria"/>
</dbReference>
<evidence type="ECO:0000256" key="1">
    <source>
        <dbReference type="SAM" id="SignalP"/>
    </source>
</evidence>